<dbReference type="RefSeq" id="XP_065673070.1">
    <property type="nucleotide sequence ID" value="XM_065816998.1"/>
</dbReference>
<organism evidence="2 3">
    <name type="scientific">Hydra vulgaris</name>
    <name type="common">Hydra</name>
    <name type="synonym">Hydra attenuata</name>
    <dbReference type="NCBI Taxonomy" id="6087"/>
    <lineage>
        <taxon>Eukaryota</taxon>
        <taxon>Metazoa</taxon>
        <taxon>Cnidaria</taxon>
        <taxon>Hydrozoa</taxon>
        <taxon>Hydroidolina</taxon>
        <taxon>Anthoathecata</taxon>
        <taxon>Aplanulata</taxon>
        <taxon>Hydridae</taxon>
        <taxon>Hydra</taxon>
    </lineage>
</organism>
<evidence type="ECO:0000313" key="2">
    <source>
        <dbReference type="Proteomes" id="UP001652625"/>
    </source>
</evidence>
<reference evidence="3" key="1">
    <citation type="submission" date="2025-08" db="UniProtKB">
        <authorList>
            <consortium name="RefSeq"/>
        </authorList>
    </citation>
    <scope>IDENTIFICATION</scope>
</reference>
<dbReference type="Pfam" id="PF21738">
    <property type="entry name" value="DJR-like_dom"/>
    <property type="match status" value="1"/>
</dbReference>
<dbReference type="Proteomes" id="UP001652625">
    <property type="component" value="Chromosome 13"/>
</dbReference>
<evidence type="ECO:0000313" key="3">
    <source>
        <dbReference type="RefSeq" id="XP_065673070.1"/>
    </source>
</evidence>
<name>A0ABM4DF83_HYDVU</name>
<evidence type="ECO:0000259" key="1">
    <source>
        <dbReference type="Pfam" id="PF21738"/>
    </source>
</evidence>
<gene>
    <name evidence="3" type="primary">LOC136090387</name>
</gene>
<proteinExistence type="predicted"/>
<dbReference type="GeneID" id="136090387"/>
<sequence>MPTVDNGIERLEFHEYEPIARTNLNIPGEIRVDVLTQDIYTLPSEAYLLFEGQLVKYADGTAYANTDAVTLKNNGIMHLFSQISYQLSNQEVEAVYHSSQATTMLGKLKYPSDFKLAQGLNQLWYKDSATTAVLADNSFFAVRQVYIIQKLTTKGTFLFCVPLKHIFGFCENCNKVIYGFKHKLTLVRKSDNDTIFKLATVADPKVNFNKIS</sequence>
<dbReference type="PANTHER" id="PTHR36159:SF1">
    <property type="entry name" value="RETROVIRUS-RELATED POL POLYPROTEIN FROM TRANSPOSON 412-LIKE PROTEIN"/>
    <property type="match status" value="1"/>
</dbReference>
<accession>A0ABM4DF83</accession>
<keyword evidence="2" id="KW-1185">Reference proteome</keyword>
<dbReference type="PANTHER" id="PTHR36159">
    <property type="entry name" value="PROTEIN CBG23766"/>
    <property type="match status" value="1"/>
</dbReference>
<feature type="domain" description="Double jelly roll-like" evidence="1">
    <location>
        <begin position="150"/>
        <end position="211"/>
    </location>
</feature>
<protein>
    <submittedName>
        <fullName evidence="3">Uncharacterized protein LOC136090387</fullName>
    </submittedName>
</protein>
<dbReference type="InterPro" id="IPR049512">
    <property type="entry name" value="DJR-like_dom"/>
</dbReference>